<evidence type="ECO:0000256" key="1">
    <source>
        <dbReference type="ARBA" id="ARBA00022603"/>
    </source>
</evidence>
<evidence type="ECO:0000256" key="2">
    <source>
        <dbReference type="ARBA" id="ARBA00022679"/>
    </source>
</evidence>
<dbReference type="PROSITE" id="PS00092">
    <property type="entry name" value="N6_MTASE"/>
    <property type="match status" value="1"/>
</dbReference>
<dbReference type="GO" id="GO:0031167">
    <property type="term" value="P:rRNA methylation"/>
    <property type="evidence" value="ECO:0007669"/>
    <property type="project" value="InterPro"/>
</dbReference>
<dbReference type="AlphaFoldDB" id="X0XZ98"/>
<protein>
    <recommendedName>
        <fullName evidence="4">16S rRNA (Guanine(966)-N(2))-methyltransferase RsmD</fullName>
    </recommendedName>
</protein>
<dbReference type="CDD" id="cd02440">
    <property type="entry name" value="AdoMet_MTases"/>
    <property type="match status" value="1"/>
</dbReference>
<dbReference type="GO" id="GO:0008168">
    <property type="term" value="F:methyltransferase activity"/>
    <property type="evidence" value="ECO:0007669"/>
    <property type="project" value="UniProtKB-KW"/>
</dbReference>
<dbReference type="Gene3D" id="3.40.50.150">
    <property type="entry name" value="Vaccinia Virus protein VP39"/>
    <property type="match status" value="1"/>
</dbReference>
<keyword evidence="2" id="KW-0808">Transferase</keyword>
<name>X0XZ98_9ZZZZ</name>
<evidence type="ECO:0008006" key="4">
    <source>
        <dbReference type="Google" id="ProtNLM"/>
    </source>
</evidence>
<dbReference type="EMBL" id="BARS01041236">
    <property type="protein sequence ID" value="GAG41888.1"/>
    <property type="molecule type" value="Genomic_DNA"/>
</dbReference>
<dbReference type="PANTHER" id="PTHR43542">
    <property type="entry name" value="METHYLTRANSFERASE"/>
    <property type="match status" value="1"/>
</dbReference>
<dbReference type="GO" id="GO:0003676">
    <property type="term" value="F:nucleic acid binding"/>
    <property type="evidence" value="ECO:0007669"/>
    <property type="project" value="InterPro"/>
</dbReference>
<dbReference type="InterPro" id="IPR004398">
    <property type="entry name" value="RNA_MeTrfase_RsmD"/>
</dbReference>
<dbReference type="PIRSF" id="PIRSF004553">
    <property type="entry name" value="CHP00095"/>
    <property type="match status" value="1"/>
</dbReference>
<comment type="caution">
    <text evidence="3">The sequence shown here is derived from an EMBL/GenBank/DDBJ whole genome shotgun (WGS) entry which is preliminary data.</text>
</comment>
<reference evidence="3" key="1">
    <citation type="journal article" date="2014" name="Front. Microbiol.">
        <title>High frequency of phylogenetically diverse reductive dehalogenase-homologous genes in deep subseafloor sedimentary metagenomes.</title>
        <authorList>
            <person name="Kawai M."/>
            <person name="Futagami T."/>
            <person name="Toyoda A."/>
            <person name="Takaki Y."/>
            <person name="Nishi S."/>
            <person name="Hori S."/>
            <person name="Arai W."/>
            <person name="Tsubouchi T."/>
            <person name="Morono Y."/>
            <person name="Uchiyama I."/>
            <person name="Ito T."/>
            <person name="Fujiyama A."/>
            <person name="Inagaki F."/>
            <person name="Takami H."/>
        </authorList>
    </citation>
    <scope>NUCLEOTIDE SEQUENCE</scope>
    <source>
        <strain evidence="3">Expedition CK06-06</strain>
    </source>
</reference>
<keyword evidence="1" id="KW-0489">Methyltransferase</keyword>
<evidence type="ECO:0000313" key="3">
    <source>
        <dbReference type="EMBL" id="GAG41888.1"/>
    </source>
</evidence>
<proteinExistence type="predicted"/>
<dbReference type="InterPro" id="IPR002052">
    <property type="entry name" value="DNA_methylase_N6_adenine_CS"/>
</dbReference>
<dbReference type="PANTHER" id="PTHR43542:SF1">
    <property type="entry name" value="METHYLTRANSFERASE"/>
    <property type="match status" value="1"/>
</dbReference>
<dbReference type="Pfam" id="PF03602">
    <property type="entry name" value="Cons_hypoth95"/>
    <property type="match status" value="1"/>
</dbReference>
<gene>
    <name evidence="3" type="ORF">S01H1_62745</name>
</gene>
<sequence>SDMVRGSIFDILGQTLTGLKILDLFAGTGSLGIESLSRGGKEAVFIDKSGRAVATIKKNLALCGYEPLSMIIREELPNGLAHIQDLGCGQFDLIFIDPPYGKGYIRPTIHQLIERDLLAKDCRIVVESSTEANDPFPSKAHNLQLKLTRSYGSTLLGFYSGLSHSVS</sequence>
<accession>X0XZ98</accession>
<dbReference type="InterPro" id="IPR029063">
    <property type="entry name" value="SAM-dependent_MTases_sf"/>
</dbReference>
<feature type="non-terminal residue" evidence="3">
    <location>
        <position position="1"/>
    </location>
</feature>
<dbReference type="SUPFAM" id="SSF53335">
    <property type="entry name" value="S-adenosyl-L-methionine-dependent methyltransferases"/>
    <property type="match status" value="1"/>
</dbReference>
<organism evidence="3">
    <name type="scientific">marine sediment metagenome</name>
    <dbReference type="NCBI Taxonomy" id="412755"/>
    <lineage>
        <taxon>unclassified sequences</taxon>
        <taxon>metagenomes</taxon>
        <taxon>ecological metagenomes</taxon>
    </lineage>
</organism>